<organism evidence="2">
    <name type="scientific">Anthurium amnicola</name>
    <dbReference type="NCBI Taxonomy" id="1678845"/>
    <lineage>
        <taxon>Eukaryota</taxon>
        <taxon>Viridiplantae</taxon>
        <taxon>Streptophyta</taxon>
        <taxon>Embryophyta</taxon>
        <taxon>Tracheophyta</taxon>
        <taxon>Spermatophyta</taxon>
        <taxon>Magnoliopsida</taxon>
        <taxon>Liliopsida</taxon>
        <taxon>Araceae</taxon>
        <taxon>Pothoideae</taxon>
        <taxon>Potheae</taxon>
        <taxon>Anthurium</taxon>
    </lineage>
</organism>
<name>A0A1D1Y5W0_9ARAE</name>
<accession>A0A1D1Y5W0</accession>
<protein>
    <submittedName>
        <fullName evidence="2">Uncharacterized protein</fullName>
    </submittedName>
</protein>
<feature type="compositionally biased region" description="Low complexity" evidence="1">
    <location>
        <begin position="71"/>
        <end position="87"/>
    </location>
</feature>
<evidence type="ECO:0000313" key="2">
    <source>
        <dbReference type="EMBL" id="JAT49996.1"/>
    </source>
</evidence>
<feature type="region of interest" description="Disordered" evidence="1">
    <location>
        <begin position="31"/>
        <end position="161"/>
    </location>
</feature>
<feature type="compositionally biased region" description="Basic residues" evidence="1">
    <location>
        <begin position="133"/>
        <end position="145"/>
    </location>
</feature>
<sequence>MEDEKPQLLALFDLFWFRHHVLLSSSLPTTPLPTHNPDLAAAAASAPEGSTAGEPPSPRRKSPQHCRSLSDEFAFASPSSSDSALPAHRPLKLETIFSGKASSEENPERPGAVVLYPGRTEEEAPNRGDRERKRWKQRERRRRRGGASQSGGEDKSKSKSK</sequence>
<reference evidence="2" key="1">
    <citation type="submission" date="2015-07" db="EMBL/GenBank/DDBJ databases">
        <title>Transcriptome Assembly of Anthurium amnicola.</title>
        <authorList>
            <person name="Suzuki J."/>
        </authorList>
    </citation>
    <scope>NUCLEOTIDE SEQUENCE</scope>
</reference>
<dbReference type="EMBL" id="GDJX01017940">
    <property type="protein sequence ID" value="JAT49996.1"/>
    <property type="molecule type" value="Transcribed_RNA"/>
</dbReference>
<feature type="compositionally biased region" description="Basic and acidic residues" evidence="1">
    <location>
        <begin position="152"/>
        <end position="161"/>
    </location>
</feature>
<feature type="compositionally biased region" description="Basic and acidic residues" evidence="1">
    <location>
        <begin position="119"/>
        <end position="132"/>
    </location>
</feature>
<feature type="non-terminal residue" evidence="2">
    <location>
        <position position="161"/>
    </location>
</feature>
<proteinExistence type="predicted"/>
<dbReference type="AlphaFoldDB" id="A0A1D1Y5W0"/>
<gene>
    <name evidence="2" type="ORF">g.132608</name>
</gene>
<evidence type="ECO:0000256" key="1">
    <source>
        <dbReference type="SAM" id="MobiDB-lite"/>
    </source>
</evidence>